<dbReference type="AlphaFoldDB" id="A0A3B0YPV6"/>
<dbReference type="InterPro" id="IPR003346">
    <property type="entry name" value="Transposase_20"/>
</dbReference>
<dbReference type="Pfam" id="PF02371">
    <property type="entry name" value="Transposase_20"/>
    <property type="match status" value="1"/>
</dbReference>
<dbReference type="PANTHER" id="PTHR33055">
    <property type="entry name" value="TRANSPOSASE FOR INSERTION SEQUENCE ELEMENT IS1111A"/>
    <property type="match status" value="1"/>
</dbReference>
<dbReference type="PANTHER" id="PTHR33055:SF13">
    <property type="entry name" value="TRANSPOSASE"/>
    <property type="match status" value="1"/>
</dbReference>
<reference evidence="2" key="1">
    <citation type="submission" date="2018-06" db="EMBL/GenBank/DDBJ databases">
        <authorList>
            <person name="Zhirakovskaya E."/>
        </authorList>
    </citation>
    <scope>NUCLEOTIDE SEQUENCE</scope>
</reference>
<gene>
    <name evidence="2" type="ORF">MNBD_GAMMA12-2612</name>
</gene>
<dbReference type="EMBL" id="UOFL01000106">
    <property type="protein sequence ID" value="VAW76379.1"/>
    <property type="molecule type" value="Genomic_DNA"/>
</dbReference>
<sequence length="116" mass="12933">MGSVFVRWLVVLFDRTPWVYPVDTLTYTLLAELPELGSLNNKEIAALVGVAPVNRDSGKLRGKRRIQGGRAYVRSVLYIATLSATLCNPIIKDFYNKLVAQGKHKKVALTACMRLL</sequence>
<organism evidence="2">
    <name type="scientific">hydrothermal vent metagenome</name>
    <dbReference type="NCBI Taxonomy" id="652676"/>
    <lineage>
        <taxon>unclassified sequences</taxon>
        <taxon>metagenomes</taxon>
        <taxon>ecological metagenomes</taxon>
    </lineage>
</organism>
<dbReference type="GO" id="GO:0003677">
    <property type="term" value="F:DNA binding"/>
    <property type="evidence" value="ECO:0007669"/>
    <property type="project" value="InterPro"/>
</dbReference>
<evidence type="ECO:0000259" key="1">
    <source>
        <dbReference type="Pfam" id="PF02371"/>
    </source>
</evidence>
<feature type="domain" description="Transposase IS116/IS110/IS902 C-terminal" evidence="1">
    <location>
        <begin position="25"/>
        <end position="95"/>
    </location>
</feature>
<evidence type="ECO:0000313" key="2">
    <source>
        <dbReference type="EMBL" id="VAW76379.1"/>
    </source>
</evidence>
<protein>
    <submittedName>
        <fullName evidence="2">Mobile element protein</fullName>
    </submittedName>
</protein>
<accession>A0A3B0YPV6</accession>
<proteinExistence type="predicted"/>
<dbReference type="GO" id="GO:0004803">
    <property type="term" value="F:transposase activity"/>
    <property type="evidence" value="ECO:0007669"/>
    <property type="project" value="InterPro"/>
</dbReference>
<dbReference type="GO" id="GO:0006313">
    <property type="term" value="P:DNA transposition"/>
    <property type="evidence" value="ECO:0007669"/>
    <property type="project" value="InterPro"/>
</dbReference>
<dbReference type="InterPro" id="IPR047650">
    <property type="entry name" value="Transpos_IS110"/>
</dbReference>
<name>A0A3B0YPV6_9ZZZZ</name>